<evidence type="ECO:0000313" key="1">
    <source>
        <dbReference type="EMBL" id="ESU44925.1"/>
    </source>
</evidence>
<reference evidence="1 2" key="2">
    <citation type="journal article" date="2013" name="Genome Biol. Evol.">
        <title>Genome sequencing of Giardia lamblia genotypes A2 and B isolates (DH and GS) and comparative analysis with the genomes of genotypes A1 and E (WB and Pig).</title>
        <authorList>
            <person name="Adam R.D."/>
            <person name="Dahlstrom E.W."/>
            <person name="Martens C.A."/>
            <person name="Bruno D.P."/>
            <person name="Barbian K.D."/>
            <person name="Ricklefs S.M."/>
            <person name="Hernandez M.M."/>
            <person name="Narla N.P."/>
            <person name="Patel R.B."/>
            <person name="Porcella S.F."/>
            <person name="Nash T.E."/>
        </authorList>
    </citation>
    <scope>NUCLEOTIDE SEQUENCE [LARGE SCALE GENOMIC DNA]</scope>
    <source>
        <strain evidence="1 2">GS</strain>
    </source>
</reference>
<dbReference type="AlphaFoldDB" id="V6U6L7"/>
<dbReference type="VEuPathDB" id="GiardiaDB:GL50803_0013694"/>
<accession>V6U6L7</accession>
<sequence length="247" mass="27956">VYEIYEVGMRHLLLLRPADPYDFLYKYYKTLAQESIPIKLILDAVSELPLDAVDVFCLYMSRLYSILKDNPVYIEGICNASSHYVLTNKLVDEGGRLLLSQTSMHKLLPLCMVQNVQIVDFSLFLAKTRAAFVINRVVRLLYSTLQDLSINGRVPETATKVLTHYIPMAQSFSLSFLPPSSLEIDTELHMDAGSGEKGGQTVESVMEALVKLILRTDSLLVHCDTDDRYEKTDLQLIHVASDFWGMI</sequence>
<reference evidence="2" key="1">
    <citation type="submission" date="2012-02" db="EMBL/GenBank/DDBJ databases">
        <title>Genome sequencing of Giardia lamblia Genotypes A2 and B isolates (DH and GS) and comparative analysis with the genomes of Genotypes A1 and E (WB and Pig).</title>
        <authorList>
            <person name="Adam R."/>
            <person name="Dahlstrom E."/>
            <person name="Martens C."/>
            <person name="Bruno D."/>
            <person name="Barbian K."/>
            <person name="Porcella S.F."/>
            <person name="Nash T."/>
        </authorList>
    </citation>
    <scope>NUCLEOTIDE SEQUENCE</scope>
    <source>
        <strain evidence="2">GS</strain>
    </source>
</reference>
<gene>
    <name evidence="1" type="ORF">GSB_13694</name>
</gene>
<name>V6U6L7_GIAIN</name>
<evidence type="ECO:0000313" key="2">
    <source>
        <dbReference type="Proteomes" id="UP000018040"/>
    </source>
</evidence>
<dbReference type="Proteomes" id="UP000018040">
    <property type="component" value="Unassembled WGS sequence"/>
</dbReference>
<dbReference type="VEuPathDB" id="GiardiaDB:GL50581_3960"/>
<proteinExistence type="predicted"/>
<dbReference type="EMBL" id="AHHH01000013">
    <property type="protein sequence ID" value="ESU44925.1"/>
    <property type="molecule type" value="Genomic_DNA"/>
</dbReference>
<organism evidence="1 2">
    <name type="scientific">Giardia intestinalis</name>
    <name type="common">Giardia lamblia</name>
    <dbReference type="NCBI Taxonomy" id="5741"/>
    <lineage>
        <taxon>Eukaryota</taxon>
        <taxon>Metamonada</taxon>
        <taxon>Diplomonadida</taxon>
        <taxon>Hexamitidae</taxon>
        <taxon>Giardiinae</taxon>
        <taxon>Giardia</taxon>
    </lineage>
</organism>
<dbReference type="VEuPathDB" id="GiardiaDB:DHA2_13694"/>
<comment type="caution">
    <text evidence="1">The sequence shown here is derived from an EMBL/GenBank/DDBJ whole genome shotgun (WGS) entry which is preliminary data.</text>
</comment>
<dbReference type="VEuPathDB" id="GiardiaDB:QR46_0777"/>
<dbReference type="OrthoDB" id="10252821at2759"/>
<feature type="non-terminal residue" evidence="1">
    <location>
        <position position="1"/>
    </location>
</feature>
<protein>
    <submittedName>
        <fullName evidence="1">Uncharacterized protein</fullName>
    </submittedName>
</protein>